<organism evidence="1 2">
    <name type="scientific">Hirschia baltica (strain ATCC 49814 / DSM 5838 / IFAM 1418)</name>
    <dbReference type="NCBI Taxonomy" id="582402"/>
    <lineage>
        <taxon>Bacteria</taxon>
        <taxon>Pseudomonadati</taxon>
        <taxon>Pseudomonadota</taxon>
        <taxon>Alphaproteobacteria</taxon>
        <taxon>Hyphomonadales</taxon>
        <taxon>Hyphomonadaceae</taxon>
        <taxon>Hirschia</taxon>
    </lineage>
</organism>
<sequence length="145" mass="16452">MALHMIKLAAGAESIESFTEWQQHVMQQRRAAGLSANPVHETRMMPKRGAEIINGGSMYWVIKHKICLRQRIIEIERVEIEGAPKFCLIHFDPELVPVHVKVKRPFQGWRYLKDSDVPPDISPSSPAPADTPIHLELALKEAGVW</sequence>
<dbReference type="InterPro" id="IPR008320">
    <property type="entry name" value="UCP032025"/>
</dbReference>
<dbReference type="Proteomes" id="UP000002745">
    <property type="component" value="Chromosome"/>
</dbReference>
<name>C6XL97_HIRBI</name>
<dbReference type="STRING" id="582402.Hbal_2013"/>
<dbReference type="AlphaFoldDB" id="C6XL97"/>
<dbReference type="EMBL" id="CP001678">
    <property type="protein sequence ID" value="ACT59696.1"/>
    <property type="molecule type" value="Genomic_DNA"/>
</dbReference>
<protein>
    <recommendedName>
        <fullName evidence="3">Lysophospholipase L1 and related esterase-like protein</fullName>
    </recommendedName>
</protein>
<evidence type="ECO:0000313" key="2">
    <source>
        <dbReference type="Proteomes" id="UP000002745"/>
    </source>
</evidence>
<dbReference type="Pfam" id="PF07370">
    <property type="entry name" value="DUF1489"/>
    <property type="match status" value="1"/>
</dbReference>
<dbReference type="PIRSF" id="PIRSF032025">
    <property type="entry name" value="UCP032025"/>
    <property type="match status" value="1"/>
</dbReference>
<evidence type="ECO:0000313" key="1">
    <source>
        <dbReference type="EMBL" id="ACT59696.1"/>
    </source>
</evidence>
<accession>C6XL97</accession>
<dbReference type="HOGENOM" id="CLU_130421_0_0_5"/>
<dbReference type="KEGG" id="hba:Hbal_2013"/>
<dbReference type="OrthoDB" id="9798292at2"/>
<reference evidence="2" key="1">
    <citation type="journal article" date="2011" name="J. Bacteriol.">
        <title>Genome sequences of eight morphologically diverse alphaproteobacteria.</title>
        <authorList>
            <consortium name="US DOE Joint Genome Institute"/>
            <person name="Brown P.J."/>
            <person name="Kysela D.T."/>
            <person name="Buechlein A."/>
            <person name="Hemmerich C."/>
            <person name="Brun Y.V."/>
        </authorList>
    </citation>
    <scope>NUCLEOTIDE SEQUENCE [LARGE SCALE GENOMIC DNA]</scope>
    <source>
        <strain evidence="2">ATCC 49814 / DSM 5838 / IFAM 1418</strain>
    </source>
</reference>
<keyword evidence="2" id="KW-1185">Reference proteome</keyword>
<evidence type="ECO:0008006" key="3">
    <source>
        <dbReference type="Google" id="ProtNLM"/>
    </source>
</evidence>
<dbReference type="eggNOG" id="COG5458">
    <property type="taxonomic scope" value="Bacteria"/>
</dbReference>
<gene>
    <name evidence="1" type="ordered locus">Hbal_2013</name>
</gene>
<proteinExistence type="predicted"/>